<accession>A0A448WLH5</accession>
<keyword evidence="1" id="KW-0812">Transmembrane</keyword>
<proteinExistence type="predicted"/>
<feature type="transmembrane region" description="Helical" evidence="1">
    <location>
        <begin position="7"/>
        <end position="26"/>
    </location>
</feature>
<keyword evidence="1" id="KW-1133">Transmembrane helix</keyword>
<evidence type="ECO:0000256" key="1">
    <source>
        <dbReference type="SAM" id="Phobius"/>
    </source>
</evidence>
<dbReference type="AlphaFoldDB" id="A0A448WLH5"/>
<dbReference type="EMBL" id="CAAALY010021992">
    <property type="protein sequence ID" value="VEL14682.1"/>
    <property type="molecule type" value="Genomic_DNA"/>
</dbReference>
<evidence type="ECO:0000313" key="2">
    <source>
        <dbReference type="EMBL" id="VEL14682.1"/>
    </source>
</evidence>
<keyword evidence="1" id="KW-0472">Membrane</keyword>
<keyword evidence="3" id="KW-1185">Reference proteome</keyword>
<comment type="caution">
    <text evidence="2">The sequence shown here is derived from an EMBL/GenBank/DDBJ whole genome shotgun (WGS) entry which is preliminary data.</text>
</comment>
<dbReference type="Proteomes" id="UP000784294">
    <property type="component" value="Unassembled WGS sequence"/>
</dbReference>
<sequence>MNRCREIILIISPPFIFIFLLLISVFTCVNTKTSIELHYGARRTSSLFDIVTARQSYMLISSMRILAGASQLPGKNFSGGGLGAVGSGGGGVGTSKKFIDGIQRPNDRIHGFPTVAIYKGNRVALKPFKQLALQKTTQLQAEVKQVLMFDPSRIVHPNQTFTAGQYLDSLQSEPFTFSDLTCILENTIQPIP</sequence>
<name>A0A448WLH5_9PLAT</name>
<organism evidence="2 3">
    <name type="scientific">Protopolystoma xenopodis</name>
    <dbReference type="NCBI Taxonomy" id="117903"/>
    <lineage>
        <taxon>Eukaryota</taxon>
        <taxon>Metazoa</taxon>
        <taxon>Spiralia</taxon>
        <taxon>Lophotrochozoa</taxon>
        <taxon>Platyhelminthes</taxon>
        <taxon>Monogenea</taxon>
        <taxon>Polyopisthocotylea</taxon>
        <taxon>Polystomatidea</taxon>
        <taxon>Polystomatidae</taxon>
        <taxon>Protopolystoma</taxon>
    </lineage>
</organism>
<protein>
    <submittedName>
        <fullName evidence="2">Uncharacterized protein</fullName>
    </submittedName>
</protein>
<gene>
    <name evidence="2" type="ORF">PXEA_LOCUS8122</name>
</gene>
<evidence type="ECO:0000313" key="3">
    <source>
        <dbReference type="Proteomes" id="UP000784294"/>
    </source>
</evidence>
<reference evidence="2" key="1">
    <citation type="submission" date="2018-11" db="EMBL/GenBank/DDBJ databases">
        <authorList>
            <consortium name="Pathogen Informatics"/>
        </authorList>
    </citation>
    <scope>NUCLEOTIDE SEQUENCE</scope>
</reference>